<protein>
    <recommendedName>
        <fullName evidence="5">RING-type domain-containing protein</fullName>
    </recommendedName>
</protein>
<feature type="domain" description="RING-type" evidence="5">
    <location>
        <begin position="161"/>
        <end position="193"/>
    </location>
</feature>
<dbReference type="InterPro" id="IPR001841">
    <property type="entry name" value="Znf_RING"/>
</dbReference>
<dbReference type="SUPFAM" id="SSF57850">
    <property type="entry name" value="RING/U-box"/>
    <property type="match status" value="1"/>
</dbReference>
<organism evidence="6 7">
    <name type="scientific">Adineta ricciae</name>
    <name type="common">Rotifer</name>
    <dbReference type="NCBI Taxonomy" id="249248"/>
    <lineage>
        <taxon>Eukaryota</taxon>
        <taxon>Metazoa</taxon>
        <taxon>Spiralia</taxon>
        <taxon>Gnathifera</taxon>
        <taxon>Rotifera</taxon>
        <taxon>Eurotatoria</taxon>
        <taxon>Bdelloidea</taxon>
        <taxon>Adinetida</taxon>
        <taxon>Adinetidae</taxon>
        <taxon>Adineta</taxon>
    </lineage>
</organism>
<dbReference type="Pfam" id="PF13639">
    <property type="entry name" value="zf-RING_2"/>
    <property type="match status" value="1"/>
</dbReference>
<evidence type="ECO:0000256" key="1">
    <source>
        <dbReference type="ARBA" id="ARBA00022771"/>
    </source>
</evidence>
<dbReference type="GO" id="GO:0008270">
    <property type="term" value="F:zinc ion binding"/>
    <property type="evidence" value="ECO:0007669"/>
    <property type="project" value="UniProtKB-KW"/>
</dbReference>
<accession>A0A814BMC7</accession>
<dbReference type="Gene3D" id="3.30.40.10">
    <property type="entry name" value="Zinc/RING finger domain, C3HC4 (zinc finger)"/>
    <property type="match status" value="1"/>
</dbReference>
<dbReference type="Proteomes" id="UP000663828">
    <property type="component" value="Unassembled WGS sequence"/>
</dbReference>
<dbReference type="InterPro" id="IPR013083">
    <property type="entry name" value="Znf_RING/FYVE/PHD"/>
</dbReference>
<keyword evidence="2" id="KW-0862">Zinc</keyword>
<evidence type="ECO:0000313" key="7">
    <source>
        <dbReference type="Proteomes" id="UP000663828"/>
    </source>
</evidence>
<evidence type="ECO:0000259" key="5">
    <source>
        <dbReference type="Pfam" id="PF13639"/>
    </source>
</evidence>
<feature type="coiled-coil region" evidence="3">
    <location>
        <begin position="138"/>
        <end position="165"/>
    </location>
</feature>
<keyword evidence="7" id="KW-1185">Reference proteome</keyword>
<keyword evidence="1" id="KW-0863">Zinc-finger</keyword>
<reference evidence="6" key="1">
    <citation type="submission" date="2021-02" db="EMBL/GenBank/DDBJ databases">
        <authorList>
            <person name="Nowell W R."/>
        </authorList>
    </citation>
    <scope>NUCLEOTIDE SEQUENCE</scope>
</reference>
<dbReference type="EMBL" id="CAJNOR010000493">
    <property type="protein sequence ID" value="CAF0930246.1"/>
    <property type="molecule type" value="Genomic_DNA"/>
</dbReference>
<keyword evidence="1" id="KW-0479">Metal-binding</keyword>
<gene>
    <name evidence="6" type="ORF">XAT740_LOCUS9536</name>
</gene>
<feature type="signal peptide" evidence="4">
    <location>
        <begin position="1"/>
        <end position="17"/>
    </location>
</feature>
<evidence type="ECO:0000256" key="2">
    <source>
        <dbReference type="ARBA" id="ARBA00022833"/>
    </source>
</evidence>
<proteinExistence type="predicted"/>
<evidence type="ECO:0000313" key="6">
    <source>
        <dbReference type="EMBL" id="CAF0930246.1"/>
    </source>
</evidence>
<evidence type="ECO:0000256" key="3">
    <source>
        <dbReference type="SAM" id="Coils"/>
    </source>
</evidence>
<dbReference type="AlphaFoldDB" id="A0A814BMC7"/>
<evidence type="ECO:0000256" key="4">
    <source>
        <dbReference type="SAM" id="SignalP"/>
    </source>
</evidence>
<comment type="caution">
    <text evidence="6">The sequence shown here is derived from an EMBL/GenBank/DDBJ whole genome shotgun (WGS) entry which is preliminary data.</text>
</comment>
<name>A0A814BMC7_ADIRI</name>
<feature type="chain" id="PRO_5032577484" description="RING-type domain-containing protein" evidence="4">
    <location>
        <begin position="18"/>
        <end position="276"/>
    </location>
</feature>
<sequence length="276" mass="31992">MYTTVIVLFLLINGLSATSSESSSSAMSDLLIKALVKTFSTPISFDETKSKFSLEIMLANDVFTLDDALRLFIQQFLLGIYDGNYHFLDDDWETKYPAYGRIISEINRVLDLISERKLSEIGMKDIRPLVATLTPTAFVDLQRLLKTLRDKAKKEEDEEAKKKHQLVSTKCGHLFGKNCIRKRLKETGQCPVCLKQFETRRDKQLRPMCLSSVVTIFPFEIARMRHERKQLRIRLHEMKSKLEQVKTKLNMKRSQLQTINKKLLKNSQRKNALICK</sequence>
<feature type="coiled-coil region" evidence="3">
    <location>
        <begin position="221"/>
        <end position="262"/>
    </location>
</feature>
<keyword evidence="4" id="KW-0732">Signal</keyword>
<keyword evidence="3" id="KW-0175">Coiled coil</keyword>